<dbReference type="InterPro" id="IPR036116">
    <property type="entry name" value="FN3_sf"/>
</dbReference>
<dbReference type="Proteomes" id="UP000069697">
    <property type="component" value="Unassembled WGS sequence"/>
</dbReference>
<dbReference type="FunFam" id="1.50.10.10:FF:000020">
    <property type="entry name" value="Endoglucanase"/>
    <property type="match status" value="1"/>
</dbReference>
<dbReference type="Gene3D" id="2.60.40.10">
    <property type="entry name" value="Immunoglobulins"/>
    <property type="match status" value="2"/>
</dbReference>
<dbReference type="AlphaFoldDB" id="A0A100VHL1"/>
<comment type="catalytic activity">
    <reaction evidence="1 9">
        <text>Endohydrolysis of (1-&gt;4)-beta-D-glucosidic linkages in cellulose, lichenin and cereal beta-D-glucans.</text>
        <dbReference type="EC" id="3.2.1.4"/>
    </reaction>
</comment>
<feature type="domain" description="CBM3" evidence="11">
    <location>
        <begin position="847"/>
        <end position="999"/>
    </location>
</feature>
<dbReference type="GO" id="GO:0008810">
    <property type="term" value="F:cellulase activity"/>
    <property type="evidence" value="ECO:0007669"/>
    <property type="project" value="UniProtKB-EC"/>
</dbReference>
<dbReference type="EC" id="3.2.1.4" evidence="9"/>
<comment type="caution">
    <text evidence="12">The sequence shown here is derived from an EMBL/GenBank/DDBJ whole genome shotgun (WGS) entry which is preliminary data.</text>
</comment>
<gene>
    <name evidence="12" type="ORF">PAHA3_0060</name>
</gene>
<keyword evidence="5 7" id="KW-0326">Glycosidase</keyword>
<dbReference type="Pfam" id="PF00759">
    <property type="entry name" value="Glyco_hydro_9"/>
    <property type="match status" value="1"/>
</dbReference>
<keyword evidence="3 9" id="KW-0136">Cellulose degradation</keyword>
<dbReference type="CDD" id="cd00063">
    <property type="entry name" value="FN3"/>
    <property type="match status" value="1"/>
</dbReference>
<feature type="active site" evidence="8">
    <location>
        <position position="458"/>
    </location>
</feature>
<evidence type="ECO:0000256" key="1">
    <source>
        <dbReference type="ARBA" id="ARBA00000966"/>
    </source>
</evidence>
<protein>
    <recommendedName>
        <fullName evidence="9">Endoglucanase</fullName>
        <ecNumber evidence="9">3.2.1.4</ecNumber>
    </recommendedName>
</protein>
<evidence type="ECO:0000256" key="7">
    <source>
        <dbReference type="PROSITE-ProRule" id="PRU10059"/>
    </source>
</evidence>
<feature type="domain" description="Fibronectin type-III" evidence="10">
    <location>
        <begin position="664"/>
        <end position="754"/>
    </location>
</feature>
<dbReference type="InterPro" id="IPR013783">
    <property type="entry name" value="Ig-like_fold"/>
</dbReference>
<dbReference type="Pfam" id="PF00942">
    <property type="entry name" value="CBM_3"/>
    <property type="match status" value="2"/>
</dbReference>
<dbReference type="InterPro" id="IPR001956">
    <property type="entry name" value="CBM3"/>
</dbReference>
<evidence type="ECO:0000256" key="2">
    <source>
        <dbReference type="ARBA" id="ARBA00022801"/>
    </source>
</evidence>
<dbReference type="GO" id="GO:0030245">
    <property type="term" value="P:cellulose catabolic process"/>
    <property type="evidence" value="ECO:0007669"/>
    <property type="project" value="UniProtKB-KW"/>
</dbReference>
<dbReference type="PROSITE" id="PS50853">
    <property type="entry name" value="FN3"/>
    <property type="match status" value="2"/>
</dbReference>
<dbReference type="InterPro" id="IPR036966">
    <property type="entry name" value="CBM3_sf"/>
</dbReference>
<evidence type="ECO:0000313" key="12">
    <source>
        <dbReference type="EMBL" id="GAS79996.1"/>
    </source>
</evidence>
<reference evidence="12 13" key="1">
    <citation type="journal article" date="2016" name="Genome Announc.">
        <title>Draft Genome Sequence of Paenibacillus amylolyticus Heshi-A3, Isolated from Fermented Rice Bran in a Japanese Fermented Seafood Dish.</title>
        <authorList>
            <person name="Akuzawa S."/>
            <person name="Nagaoka J."/>
            <person name="Kanekatsu M."/>
            <person name="Kubota E."/>
            <person name="Ohtake R."/>
            <person name="Suzuki T."/>
            <person name="Kanesaki Y."/>
        </authorList>
    </citation>
    <scope>NUCLEOTIDE SEQUENCE [LARGE SCALE GENOMIC DNA]</scope>
    <source>
        <strain evidence="12 13">Heshi-A3</strain>
    </source>
</reference>
<evidence type="ECO:0000256" key="6">
    <source>
        <dbReference type="ARBA" id="ARBA00023326"/>
    </source>
</evidence>
<dbReference type="InterPro" id="IPR008965">
    <property type="entry name" value="CBM2/CBM3_carb-bd_dom_sf"/>
</dbReference>
<feature type="active site" evidence="7">
    <location>
        <position position="420"/>
    </location>
</feature>
<dbReference type="EMBL" id="BCNV01000001">
    <property type="protein sequence ID" value="GAS79996.1"/>
    <property type="molecule type" value="Genomic_DNA"/>
</dbReference>
<evidence type="ECO:0000256" key="8">
    <source>
        <dbReference type="PROSITE-ProRule" id="PRU10060"/>
    </source>
</evidence>
<reference evidence="13" key="2">
    <citation type="submission" date="2016-01" db="EMBL/GenBank/DDBJ databases">
        <title>Draft Genome Sequence of Paenibacillus amylolyticus Heshi-A3 that Was Isolated from Fermented Rice Bran with Aging Salted Mackerel, Which Was Named Heshiko as Traditional Fermented Seafood in Japan.</title>
        <authorList>
            <person name="Akuzawa S."/>
            <person name="Nakagawa J."/>
            <person name="Kanekatsu T."/>
            <person name="Kubota E."/>
            <person name="Ohtake R."/>
            <person name="Suzuki T."/>
            <person name="Kanesaki Y."/>
        </authorList>
    </citation>
    <scope>NUCLEOTIDE SEQUENCE [LARGE SCALE GENOMIC DNA]</scope>
    <source>
        <strain evidence="13">Heshi-A3</strain>
    </source>
</reference>
<dbReference type="InterPro" id="IPR012341">
    <property type="entry name" value="6hp_glycosidase-like_sf"/>
</dbReference>
<dbReference type="Gene3D" id="2.60.40.710">
    <property type="entry name" value="Endoglucanase-like"/>
    <property type="match status" value="2"/>
</dbReference>
<name>A0A100VHL1_PAEAM</name>
<proteinExistence type="inferred from homology"/>
<evidence type="ECO:0000256" key="3">
    <source>
        <dbReference type="ARBA" id="ARBA00023001"/>
    </source>
</evidence>
<dbReference type="PROSITE" id="PS00592">
    <property type="entry name" value="GH9_2"/>
    <property type="match status" value="1"/>
</dbReference>
<dbReference type="InterPro" id="IPR001701">
    <property type="entry name" value="Glyco_hydro_9"/>
</dbReference>
<evidence type="ECO:0000313" key="13">
    <source>
        <dbReference type="Proteomes" id="UP000069697"/>
    </source>
</evidence>
<dbReference type="PANTHER" id="PTHR22298">
    <property type="entry name" value="ENDO-1,4-BETA-GLUCANASE"/>
    <property type="match status" value="1"/>
</dbReference>
<dbReference type="PROSITE" id="PS00698">
    <property type="entry name" value="GH9_3"/>
    <property type="match status" value="1"/>
</dbReference>
<evidence type="ECO:0000256" key="4">
    <source>
        <dbReference type="ARBA" id="ARBA00023277"/>
    </source>
</evidence>
<dbReference type="GO" id="GO:0030248">
    <property type="term" value="F:cellulose binding"/>
    <property type="evidence" value="ECO:0007669"/>
    <property type="project" value="InterPro"/>
</dbReference>
<feature type="active site" evidence="8">
    <location>
        <position position="467"/>
    </location>
</feature>
<keyword evidence="6 7" id="KW-0624">Polysaccharide degradation</keyword>
<accession>A0A100VHL1</accession>
<dbReference type="Gene3D" id="1.50.10.10">
    <property type="match status" value="1"/>
</dbReference>
<evidence type="ECO:0000256" key="9">
    <source>
        <dbReference type="RuleBase" id="RU361166"/>
    </source>
</evidence>
<dbReference type="PROSITE" id="PS51172">
    <property type="entry name" value="CBM3"/>
    <property type="match status" value="2"/>
</dbReference>
<evidence type="ECO:0000259" key="10">
    <source>
        <dbReference type="PROSITE" id="PS50853"/>
    </source>
</evidence>
<keyword evidence="4 7" id="KW-0119">Carbohydrate metabolism</keyword>
<feature type="domain" description="CBM3" evidence="11">
    <location>
        <begin position="502"/>
        <end position="658"/>
    </location>
</feature>
<dbReference type="InterPro" id="IPR033126">
    <property type="entry name" value="Glyco_hydro_9_Asp/Glu_AS"/>
</dbReference>
<sequence length="999" mass="107477">MNMKGSWWRRVAMIALSAGLLAGSLSMGTGLRKADAAAGNQNYAEALQKAIYFYEAQRSGPLPANNRVEWRGNSGMQDGADVGVDLTGGWYDAGDHVKFGLPMAYSATMLAWSVVEYREGYEQAGQLEEVKDNIKWATDYFMKAHTKPNELWGQVGAGNTDHAWWGPAEVMQMNRPVFKIDASCPGSDLAGETAASLAAASIVFADDDPVYAAKLLQHAKELYHFADTYRGKYSDCITDAQSFYNSWSGYYDELAWGGAWLYLATNDSAYLSKAIAATNQWSSSGGAANWPYTWTQGWDNKNYGAQILLARITSSLNMPEAARFIQSTERNLDYWSVGTNGQRVRYTPGGLAWLDQWGSLRYAANASFISFVYSDWVSDPVKKSRYQDFAVSQMNYILGDNPRQSSYVVGYGQNAPQHPHHRTAHGSWLNNEDVPANHRHILYGAMVGGPDASDGYTDDIGDYVSNEVATDYNAGFTGALAKMNLLFGQNHQPLANFPAPETKGDEFFVEAAVKSSGSNYTEIRAQLNNRSAWPARMGDQLSFKYFLDLSEVYAAGRTVSDVQVTTSYTEGATVSQPVVVNTAQHIYAITANFGNTKIYPGGEGNYRKEVQFRITGPQGAWNASNDHSFQTLTTGNPVKSVYLPVYDAGVKVYGQEPGITPITVPGAPAGVQAVGGSNQVSLTWAAAPGAESYTVKRSEVSGGPYTSVVTGVNGLTYTNTGLTNGKAYYYVVTAANTAGESSNSIQVSATPQAATTLPGALTLSGTAGNAQSILTWTAASGATSYKVQRSVAGGAYADVATGLSVLTYTDTTAVNGTTYNYRIAAVNANGQTLSNVLALTPSAPPVTTGTLEVQYRSGGSGNSSNAVTPQFNVKNTGTQAIDLSTVKIRYYFTKDGTENMTFWCDYAQMGTANIEGTFVAVNPAKGTADTYLEISFKSGAGSLAAGAETGVIQARFSKNNWSNFDQSNDYSFDATKTAFTVWNKVTGYQGSTKVWGLEP</sequence>
<evidence type="ECO:0000259" key="11">
    <source>
        <dbReference type="PROSITE" id="PS51172"/>
    </source>
</evidence>
<dbReference type="SUPFAM" id="SSF49265">
    <property type="entry name" value="Fibronectin type III"/>
    <property type="match status" value="2"/>
</dbReference>
<feature type="domain" description="Fibronectin type-III" evidence="10">
    <location>
        <begin position="757"/>
        <end position="853"/>
    </location>
</feature>
<comment type="similarity">
    <text evidence="7 9">Belongs to the glycosyl hydrolase 9 (cellulase E) family.</text>
</comment>
<dbReference type="SMART" id="SM00060">
    <property type="entry name" value="FN3"/>
    <property type="match status" value="2"/>
</dbReference>
<dbReference type="InterPro" id="IPR003961">
    <property type="entry name" value="FN3_dom"/>
</dbReference>
<dbReference type="InterPro" id="IPR018221">
    <property type="entry name" value="Glyco_hydro_9_His_AS"/>
</dbReference>
<dbReference type="SUPFAM" id="SSF48208">
    <property type="entry name" value="Six-hairpin glycosidases"/>
    <property type="match status" value="1"/>
</dbReference>
<evidence type="ECO:0000256" key="5">
    <source>
        <dbReference type="ARBA" id="ARBA00023295"/>
    </source>
</evidence>
<dbReference type="SUPFAM" id="SSF49384">
    <property type="entry name" value="Carbohydrate-binding domain"/>
    <property type="match status" value="2"/>
</dbReference>
<dbReference type="SMART" id="SM01067">
    <property type="entry name" value="CBM_3"/>
    <property type="match status" value="2"/>
</dbReference>
<dbReference type="InterPro" id="IPR008928">
    <property type="entry name" value="6-hairpin_glycosidase_sf"/>
</dbReference>
<keyword evidence="2 7" id="KW-0378">Hydrolase</keyword>
<organism evidence="12 13">
    <name type="scientific">Paenibacillus amylolyticus</name>
    <dbReference type="NCBI Taxonomy" id="1451"/>
    <lineage>
        <taxon>Bacteria</taxon>
        <taxon>Bacillati</taxon>
        <taxon>Bacillota</taxon>
        <taxon>Bacilli</taxon>
        <taxon>Bacillales</taxon>
        <taxon>Paenibacillaceae</taxon>
        <taxon>Paenibacillus</taxon>
    </lineage>
</organism>